<gene>
    <name evidence="2" type="ORF">CHC_T00003494001</name>
</gene>
<evidence type="ECO:0000256" key="1">
    <source>
        <dbReference type="SAM" id="MobiDB-lite"/>
    </source>
</evidence>
<sequence>MHSRIYDALDVAPDSAAAQGRRDQRAVARQPLPPTATARAAQRGETGEAVQAVGGSGGVRAALICTRTLQSFLSTFSLPAGLMSMLSST</sequence>
<organism evidence="2 3">
    <name type="scientific">Chondrus crispus</name>
    <name type="common">Carrageen Irish moss</name>
    <name type="synonym">Polymorpha crispa</name>
    <dbReference type="NCBI Taxonomy" id="2769"/>
    <lineage>
        <taxon>Eukaryota</taxon>
        <taxon>Rhodophyta</taxon>
        <taxon>Florideophyceae</taxon>
        <taxon>Rhodymeniophycidae</taxon>
        <taxon>Gigartinales</taxon>
        <taxon>Gigartinaceae</taxon>
        <taxon>Chondrus</taxon>
    </lineage>
</organism>
<dbReference type="Proteomes" id="UP000012073">
    <property type="component" value="Unassembled WGS sequence"/>
</dbReference>
<protein>
    <submittedName>
        <fullName evidence="2">Uncharacterized protein</fullName>
    </submittedName>
</protein>
<dbReference type="KEGG" id="ccp:CHC_T00003494001"/>
<dbReference type="GeneID" id="17322580"/>
<name>R7QCB4_CHOCR</name>
<accession>R7QCB4</accession>
<keyword evidence="3" id="KW-1185">Reference proteome</keyword>
<dbReference type="AlphaFoldDB" id="R7QCB4"/>
<evidence type="ECO:0000313" key="2">
    <source>
        <dbReference type="EMBL" id="CDF35046.1"/>
    </source>
</evidence>
<reference evidence="3" key="1">
    <citation type="journal article" date="2013" name="Proc. Natl. Acad. Sci. U.S.A.">
        <title>Genome structure and metabolic features in the red seaweed Chondrus crispus shed light on evolution of the Archaeplastida.</title>
        <authorList>
            <person name="Collen J."/>
            <person name="Porcel B."/>
            <person name="Carre W."/>
            <person name="Ball S.G."/>
            <person name="Chaparro C."/>
            <person name="Tonon T."/>
            <person name="Barbeyron T."/>
            <person name="Michel G."/>
            <person name="Noel B."/>
            <person name="Valentin K."/>
            <person name="Elias M."/>
            <person name="Artiguenave F."/>
            <person name="Arun A."/>
            <person name="Aury J.M."/>
            <person name="Barbosa-Neto J.F."/>
            <person name="Bothwell J.H."/>
            <person name="Bouget F.Y."/>
            <person name="Brillet L."/>
            <person name="Cabello-Hurtado F."/>
            <person name="Capella-Gutierrez S."/>
            <person name="Charrier B."/>
            <person name="Cladiere L."/>
            <person name="Cock J.M."/>
            <person name="Coelho S.M."/>
            <person name="Colleoni C."/>
            <person name="Czjzek M."/>
            <person name="Da Silva C."/>
            <person name="Delage L."/>
            <person name="Denoeud F."/>
            <person name="Deschamps P."/>
            <person name="Dittami S.M."/>
            <person name="Gabaldon T."/>
            <person name="Gachon C.M."/>
            <person name="Groisillier A."/>
            <person name="Herve C."/>
            <person name="Jabbari K."/>
            <person name="Katinka M."/>
            <person name="Kloareg B."/>
            <person name="Kowalczyk N."/>
            <person name="Labadie K."/>
            <person name="Leblanc C."/>
            <person name="Lopez P.J."/>
            <person name="McLachlan D.H."/>
            <person name="Meslet-Cladiere L."/>
            <person name="Moustafa A."/>
            <person name="Nehr Z."/>
            <person name="Nyvall Collen P."/>
            <person name="Panaud O."/>
            <person name="Partensky F."/>
            <person name="Poulain J."/>
            <person name="Rensing S.A."/>
            <person name="Rousvoal S."/>
            <person name="Samson G."/>
            <person name="Symeonidi A."/>
            <person name="Weissenbach J."/>
            <person name="Zambounis A."/>
            <person name="Wincker P."/>
            <person name="Boyen C."/>
        </authorList>
    </citation>
    <scope>NUCLEOTIDE SEQUENCE [LARGE SCALE GENOMIC DNA]</scope>
    <source>
        <strain evidence="3">cv. Stackhouse</strain>
    </source>
</reference>
<dbReference type="Gramene" id="CDF35046">
    <property type="protein sequence ID" value="CDF35046"/>
    <property type="gene ID" value="CHC_T00003494001"/>
</dbReference>
<proteinExistence type="predicted"/>
<evidence type="ECO:0000313" key="3">
    <source>
        <dbReference type="Proteomes" id="UP000012073"/>
    </source>
</evidence>
<dbReference type="RefSeq" id="XP_005714865.1">
    <property type="nucleotide sequence ID" value="XM_005714808.1"/>
</dbReference>
<dbReference type="EMBL" id="HG001715">
    <property type="protein sequence ID" value="CDF35046.1"/>
    <property type="molecule type" value="Genomic_DNA"/>
</dbReference>
<feature type="region of interest" description="Disordered" evidence="1">
    <location>
        <begin position="16"/>
        <end position="52"/>
    </location>
</feature>